<dbReference type="AlphaFoldDB" id="Q085X7"/>
<feature type="transmembrane region" description="Helical" evidence="4">
    <location>
        <begin position="47"/>
        <end position="65"/>
    </location>
</feature>
<evidence type="ECO:0000313" key="7">
    <source>
        <dbReference type="Proteomes" id="UP000000684"/>
    </source>
</evidence>
<dbReference type="SUPFAM" id="SSF55073">
    <property type="entry name" value="Nucleotide cyclase"/>
    <property type="match status" value="1"/>
</dbReference>
<dbReference type="InterPro" id="IPR048435">
    <property type="entry name" value="MASE6"/>
</dbReference>
<feature type="domain" description="GGDEF" evidence="5">
    <location>
        <begin position="220"/>
        <end position="352"/>
    </location>
</feature>
<dbReference type="STRING" id="318167.Sfri_1085"/>
<feature type="transmembrane region" description="Helical" evidence="4">
    <location>
        <begin position="77"/>
        <end position="95"/>
    </location>
</feature>
<sequence>MLTFIKNESKSNGELQQARVISLFSLVGMSVTFVMGVISLFNSNNVLTITLFVSSIIYCLAYIVLKKYNKLNLSSFIIIYSLYILMFYLVFTGGVEQTGPLWIFIVAPVSVYVLGLSYGLVNLLFFLSIIAIIMFSPIEMPQYATYSTEFKVRLILSFLTTTFLSALYEYSRMLSYNSALKLGKKYQQLALSDPLTTLANRRNALTILQQEKSRISRNNEPLSVLLCDLDHFKMVNDKYGHNCGDMVLTELSQVFKQSVRQQDCVARWGGEEFLFILPQTSAEQASVIAEKIRTNVHHHKVHFLKHEISLTISIGISQLTDDQNIDELINNADRNLYQAKKNGRNQVYPQQTTSIDL</sequence>
<organism evidence="6 7">
    <name type="scientific">Shewanella frigidimarina (strain NCIMB 400)</name>
    <dbReference type="NCBI Taxonomy" id="318167"/>
    <lineage>
        <taxon>Bacteria</taxon>
        <taxon>Pseudomonadati</taxon>
        <taxon>Pseudomonadota</taxon>
        <taxon>Gammaproteobacteria</taxon>
        <taxon>Alteromonadales</taxon>
        <taxon>Shewanellaceae</taxon>
        <taxon>Shewanella</taxon>
    </lineage>
</organism>
<dbReference type="Gene3D" id="3.30.70.270">
    <property type="match status" value="1"/>
</dbReference>
<dbReference type="Pfam" id="PF00990">
    <property type="entry name" value="GGDEF"/>
    <property type="match status" value="1"/>
</dbReference>
<dbReference type="FunFam" id="3.30.70.270:FF:000001">
    <property type="entry name" value="Diguanylate cyclase domain protein"/>
    <property type="match status" value="1"/>
</dbReference>
<dbReference type="GO" id="GO:0052621">
    <property type="term" value="F:diguanylate cyclase activity"/>
    <property type="evidence" value="ECO:0007669"/>
    <property type="project" value="UniProtKB-EC"/>
</dbReference>
<feature type="transmembrane region" description="Helical" evidence="4">
    <location>
        <begin position="101"/>
        <end position="133"/>
    </location>
</feature>
<keyword evidence="4" id="KW-0812">Transmembrane</keyword>
<dbReference type="SMART" id="SM00267">
    <property type="entry name" value="GGDEF"/>
    <property type="match status" value="1"/>
</dbReference>
<dbReference type="InterPro" id="IPR029787">
    <property type="entry name" value="Nucleotide_cyclase"/>
</dbReference>
<reference evidence="6 7" key="1">
    <citation type="submission" date="2006-08" db="EMBL/GenBank/DDBJ databases">
        <title>Complete sequence of Shewanella frigidimarina NCIMB 400.</title>
        <authorList>
            <consortium name="US DOE Joint Genome Institute"/>
            <person name="Copeland A."/>
            <person name="Lucas S."/>
            <person name="Lapidus A."/>
            <person name="Barry K."/>
            <person name="Detter J.C."/>
            <person name="Glavina del Rio T."/>
            <person name="Hammon N."/>
            <person name="Israni S."/>
            <person name="Dalin E."/>
            <person name="Tice H."/>
            <person name="Pitluck S."/>
            <person name="Fredrickson J.K."/>
            <person name="Kolker E."/>
            <person name="McCuel L.A."/>
            <person name="DiChristina T."/>
            <person name="Nealson K.H."/>
            <person name="Newman D."/>
            <person name="Tiedje J.M."/>
            <person name="Zhou J."/>
            <person name="Romine M.F."/>
            <person name="Culley D.E."/>
            <person name="Serres M."/>
            <person name="Chertkov O."/>
            <person name="Brettin T."/>
            <person name="Bruce D."/>
            <person name="Han C."/>
            <person name="Tapia R."/>
            <person name="Gilna P."/>
            <person name="Schmutz J."/>
            <person name="Larimer F."/>
            <person name="Land M."/>
            <person name="Hauser L."/>
            <person name="Kyrpides N."/>
            <person name="Mikhailova N."/>
            <person name="Richardson P."/>
        </authorList>
    </citation>
    <scope>NUCLEOTIDE SEQUENCE [LARGE SCALE GENOMIC DNA]</scope>
    <source>
        <strain evidence="6 7">NCIMB 400</strain>
    </source>
</reference>
<keyword evidence="4" id="KW-0472">Membrane</keyword>
<dbReference type="KEGG" id="sfr:Sfri_1085"/>
<comment type="catalytic activity">
    <reaction evidence="3">
        <text>2 GTP = 3',3'-c-di-GMP + 2 diphosphate</text>
        <dbReference type="Rhea" id="RHEA:24898"/>
        <dbReference type="ChEBI" id="CHEBI:33019"/>
        <dbReference type="ChEBI" id="CHEBI:37565"/>
        <dbReference type="ChEBI" id="CHEBI:58805"/>
        <dbReference type="EC" id="2.7.7.65"/>
    </reaction>
</comment>
<evidence type="ECO:0000313" key="6">
    <source>
        <dbReference type="EMBL" id="ABI70938.1"/>
    </source>
</evidence>
<dbReference type="PROSITE" id="PS50887">
    <property type="entry name" value="GGDEF"/>
    <property type="match status" value="1"/>
</dbReference>
<dbReference type="InterPro" id="IPR043128">
    <property type="entry name" value="Rev_trsase/Diguanyl_cyclase"/>
</dbReference>
<dbReference type="NCBIfam" id="TIGR00254">
    <property type="entry name" value="GGDEF"/>
    <property type="match status" value="1"/>
</dbReference>
<evidence type="ECO:0000259" key="5">
    <source>
        <dbReference type="PROSITE" id="PS50887"/>
    </source>
</evidence>
<protein>
    <recommendedName>
        <fullName evidence="2">diguanylate cyclase</fullName>
        <ecNumber evidence="2">2.7.7.65</ecNumber>
    </recommendedName>
</protein>
<dbReference type="InterPro" id="IPR050469">
    <property type="entry name" value="Diguanylate_Cyclase"/>
</dbReference>
<dbReference type="Proteomes" id="UP000000684">
    <property type="component" value="Chromosome"/>
</dbReference>
<gene>
    <name evidence="6" type="ordered locus">Sfri_1085</name>
</gene>
<dbReference type="HOGENOM" id="CLU_000445_11_1_6"/>
<dbReference type="Pfam" id="PF20966">
    <property type="entry name" value="MASE6"/>
    <property type="match status" value="1"/>
</dbReference>
<evidence type="ECO:0000256" key="2">
    <source>
        <dbReference type="ARBA" id="ARBA00012528"/>
    </source>
</evidence>
<feature type="transmembrane region" description="Helical" evidence="4">
    <location>
        <begin position="20"/>
        <end position="41"/>
    </location>
</feature>
<dbReference type="EC" id="2.7.7.65" evidence="2"/>
<comment type="cofactor">
    <cofactor evidence="1">
        <name>Mg(2+)</name>
        <dbReference type="ChEBI" id="CHEBI:18420"/>
    </cofactor>
</comment>
<evidence type="ECO:0000256" key="4">
    <source>
        <dbReference type="SAM" id="Phobius"/>
    </source>
</evidence>
<dbReference type="eggNOG" id="COG3706">
    <property type="taxonomic scope" value="Bacteria"/>
</dbReference>
<dbReference type="RefSeq" id="WP_011636559.1">
    <property type="nucleotide sequence ID" value="NC_008345.1"/>
</dbReference>
<dbReference type="CDD" id="cd01949">
    <property type="entry name" value="GGDEF"/>
    <property type="match status" value="1"/>
</dbReference>
<dbReference type="InterPro" id="IPR000160">
    <property type="entry name" value="GGDEF_dom"/>
</dbReference>
<proteinExistence type="predicted"/>
<dbReference type="EMBL" id="CP000447">
    <property type="protein sequence ID" value="ABI70938.1"/>
    <property type="molecule type" value="Genomic_DNA"/>
</dbReference>
<name>Q085X7_SHEFN</name>
<accession>Q085X7</accession>
<feature type="transmembrane region" description="Helical" evidence="4">
    <location>
        <begin position="154"/>
        <end position="171"/>
    </location>
</feature>
<keyword evidence="4" id="KW-1133">Transmembrane helix</keyword>
<dbReference type="GeneID" id="41836448"/>
<dbReference type="PANTHER" id="PTHR45138">
    <property type="entry name" value="REGULATORY COMPONENTS OF SENSORY TRANSDUCTION SYSTEM"/>
    <property type="match status" value="1"/>
</dbReference>
<evidence type="ECO:0000256" key="3">
    <source>
        <dbReference type="ARBA" id="ARBA00034247"/>
    </source>
</evidence>
<keyword evidence="7" id="KW-1185">Reference proteome</keyword>
<evidence type="ECO:0000256" key="1">
    <source>
        <dbReference type="ARBA" id="ARBA00001946"/>
    </source>
</evidence>
<dbReference type="PANTHER" id="PTHR45138:SF9">
    <property type="entry name" value="DIGUANYLATE CYCLASE DGCM-RELATED"/>
    <property type="match status" value="1"/>
</dbReference>